<accession>A0AA88Q282</accession>
<organism evidence="1 2">
    <name type="scientific">Cirrhinus molitorella</name>
    <name type="common">mud carp</name>
    <dbReference type="NCBI Taxonomy" id="172907"/>
    <lineage>
        <taxon>Eukaryota</taxon>
        <taxon>Metazoa</taxon>
        <taxon>Chordata</taxon>
        <taxon>Craniata</taxon>
        <taxon>Vertebrata</taxon>
        <taxon>Euteleostomi</taxon>
        <taxon>Actinopterygii</taxon>
        <taxon>Neopterygii</taxon>
        <taxon>Teleostei</taxon>
        <taxon>Ostariophysi</taxon>
        <taxon>Cypriniformes</taxon>
        <taxon>Cyprinidae</taxon>
        <taxon>Labeoninae</taxon>
        <taxon>Labeonini</taxon>
        <taxon>Cirrhinus</taxon>
    </lineage>
</organism>
<keyword evidence="2" id="KW-1185">Reference proteome</keyword>
<evidence type="ECO:0000313" key="1">
    <source>
        <dbReference type="EMBL" id="KAK2900481.1"/>
    </source>
</evidence>
<proteinExistence type="predicted"/>
<dbReference type="AlphaFoldDB" id="A0AA88Q282"/>
<reference evidence="1" key="1">
    <citation type="submission" date="2023-08" db="EMBL/GenBank/DDBJ databases">
        <title>Chromosome-level Genome Assembly of mud carp (Cirrhinus molitorella).</title>
        <authorList>
            <person name="Liu H."/>
        </authorList>
    </citation>
    <scope>NUCLEOTIDE SEQUENCE</scope>
    <source>
        <strain evidence="1">Prfri</strain>
        <tissue evidence="1">Muscle</tissue>
    </source>
</reference>
<gene>
    <name evidence="1" type="ORF">Q8A67_008596</name>
</gene>
<comment type="caution">
    <text evidence="1">The sequence shown here is derived from an EMBL/GenBank/DDBJ whole genome shotgun (WGS) entry which is preliminary data.</text>
</comment>
<protein>
    <submittedName>
        <fullName evidence="1">Uncharacterized protein</fullName>
    </submittedName>
</protein>
<name>A0AA88Q282_9TELE</name>
<sequence length="124" mass="14424">MVNQDPEMESFSYDENYSYVYDDELIPICEVDDYRITKGVSYATIFCLSILGNGFLLHLRKPYPAHGHDPRPVHCGSDQELLADTELKTQMFKSCLHWCLDHKLDCLPERFNNCKGFWHFLTAA</sequence>
<dbReference type="Proteomes" id="UP001187343">
    <property type="component" value="Unassembled WGS sequence"/>
</dbReference>
<evidence type="ECO:0000313" key="2">
    <source>
        <dbReference type="Proteomes" id="UP001187343"/>
    </source>
</evidence>
<dbReference type="EMBL" id="JAUYZG010000008">
    <property type="protein sequence ID" value="KAK2900481.1"/>
    <property type="molecule type" value="Genomic_DNA"/>
</dbReference>